<dbReference type="PANTHER" id="PTHR43580">
    <property type="entry name" value="OXIDOREDUCTASE GLYR1-RELATED"/>
    <property type="match status" value="1"/>
</dbReference>
<feature type="compositionally biased region" description="Low complexity" evidence="3">
    <location>
        <begin position="9"/>
        <end position="22"/>
    </location>
</feature>
<evidence type="ECO:0000259" key="4">
    <source>
        <dbReference type="Pfam" id="PF03446"/>
    </source>
</evidence>
<organism evidence="6 7">
    <name type="scientific">Streptomyces kanamyceticus</name>
    <dbReference type="NCBI Taxonomy" id="1967"/>
    <lineage>
        <taxon>Bacteria</taxon>
        <taxon>Bacillati</taxon>
        <taxon>Actinomycetota</taxon>
        <taxon>Actinomycetes</taxon>
        <taxon>Kitasatosporales</taxon>
        <taxon>Streptomycetaceae</taxon>
        <taxon>Streptomyces</taxon>
    </lineage>
</organism>
<dbReference type="PANTHER" id="PTHR43580:SF2">
    <property type="entry name" value="CYTOKINE-LIKE NUCLEAR FACTOR N-PAC"/>
    <property type="match status" value="1"/>
</dbReference>
<dbReference type="GO" id="GO:0050661">
    <property type="term" value="F:NADP binding"/>
    <property type="evidence" value="ECO:0007669"/>
    <property type="project" value="InterPro"/>
</dbReference>
<dbReference type="GO" id="GO:0000785">
    <property type="term" value="C:chromatin"/>
    <property type="evidence" value="ECO:0007669"/>
    <property type="project" value="TreeGrafter"/>
</dbReference>
<dbReference type="Pfam" id="PF03446">
    <property type="entry name" value="NAD_binding_2"/>
    <property type="match status" value="1"/>
</dbReference>
<feature type="domain" description="6-phosphogluconate dehydrogenase NADP-binding" evidence="4">
    <location>
        <begin position="27"/>
        <end position="182"/>
    </location>
</feature>
<gene>
    <name evidence="6" type="ORF">CP970_13235</name>
</gene>
<dbReference type="GO" id="GO:0016491">
    <property type="term" value="F:oxidoreductase activity"/>
    <property type="evidence" value="ECO:0007669"/>
    <property type="project" value="UniProtKB-KW"/>
</dbReference>
<dbReference type="InterPro" id="IPR036291">
    <property type="entry name" value="NAD(P)-bd_dom_sf"/>
</dbReference>
<dbReference type="GO" id="GO:0031491">
    <property type="term" value="F:nucleosome binding"/>
    <property type="evidence" value="ECO:0007669"/>
    <property type="project" value="TreeGrafter"/>
</dbReference>
<dbReference type="InterPro" id="IPR015815">
    <property type="entry name" value="HIBADH-related"/>
</dbReference>
<dbReference type="Gene3D" id="1.10.1040.10">
    <property type="entry name" value="N-(1-d-carboxylethyl)-l-norvaline Dehydrogenase, domain 2"/>
    <property type="match status" value="1"/>
</dbReference>
<dbReference type="EMBL" id="CP023699">
    <property type="protein sequence ID" value="QEU91716.1"/>
    <property type="molecule type" value="Genomic_DNA"/>
</dbReference>
<dbReference type="GO" id="GO:0140673">
    <property type="term" value="P:transcription elongation-coupled chromatin remodeling"/>
    <property type="evidence" value="ECO:0007669"/>
    <property type="project" value="TreeGrafter"/>
</dbReference>
<proteinExistence type="inferred from homology"/>
<evidence type="ECO:0000313" key="6">
    <source>
        <dbReference type="EMBL" id="QEU91716.1"/>
    </source>
</evidence>
<evidence type="ECO:0000256" key="2">
    <source>
        <dbReference type="ARBA" id="ARBA00023002"/>
    </source>
</evidence>
<dbReference type="InterPro" id="IPR006115">
    <property type="entry name" value="6PGDH_NADP-bd"/>
</dbReference>
<keyword evidence="7" id="KW-1185">Reference proteome</keyword>
<dbReference type="InterPro" id="IPR013328">
    <property type="entry name" value="6PGD_dom2"/>
</dbReference>
<keyword evidence="2" id="KW-0560">Oxidoreductase</keyword>
<dbReference type="AlphaFoldDB" id="A0A5J6GEU2"/>
<dbReference type="Gene3D" id="3.40.50.720">
    <property type="entry name" value="NAD(P)-binding Rossmann-like Domain"/>
    <property type="match status" value="1"/>
</dbReference>
<dbReference type="GO" id="GO:0003677">
    <property type="term" value="F:DNA binding"/>
    <property type="evidence" value="ECO:0007669"/>
    <property type="project" value="TreeGrafter"/>
</dbReference>
<evidence type="ECO:0000256" key="3">
    <source>
        <dbReference type="SAM" id="MobiDB-lite"/>
    </source>
</evidence>
<sequence length="312" mass="32256">MVVMTNQHSPATSPTSPETLPTTLPPVTVLGLGSMGQALAGAFLKAGHPTTVWNRSPGKGEDLVARGAVRAATPAEAVRAGEVVVVCVVDYAASQAILDQVAPADFAGRLLVNLTSDTPERAREAAAWAAGLDVAYLDGSVMVPIQLIGTPDALIFHSGTRSAYEKYEATLKVLGGQSAYVGEDHGLAAVYDLALLDFFWTAMHGLVHGFALAAKDGVPAAALVPYLKANISLLENSVEGTAKDLDSGTYPAEASNLVVEAANVEHLVHAAEHRGLDASALRGVLTAARRAIDLGHGADEWAASVVGIRDPA</sequence>
<comment type="similarity">
    <text evidence="1">Belongs to the HIBADH-related family.</text>
</comment>
<name>A0A5J6GEU2_STRKN</name>
<dbReference type="InterPro" id="IPR051265">
    <property type="entry name" value="HIBADH-related_NP60_sf"/>
</dbReference>
<dbReference type="SUPFAM" id="SSF51735">
    <property type="entry name" value="NAD(P)-binding Rossmann-fold domains"/>
    <property type="match status" value="1"/>
</dbReference>
<dbReference type="Pfam" id="PF21761">
    <property type="entry name" value="RedAm-like_C"/>
    <property type="match status" value="1"/>
</dbReference>
<evidence type="ECO:0000256" key="1">
    <source>
        <dbReference type="ARBA" id="ARBA00009080"/>
    </source>
</evidence>
<dbReference type="Proteomes" id="UP000325529">
    <property type="component" value="Chromosome"/>
</dbReference>
<evidence type="ECO:0000259" key="5">
    <source>
        <dbReference type="Pfam" id="PF21761"/>
    </source>
</evidence>
<feature type="region of interest" description="Disordered" evidence="3">
    <location>
        <begin position="1"/>
        <end position="22"/>
    </location>
</feature>
<protein>
    <submittedName>
        <fullName evidence="6">NAD(P)-dependent oxidoreductase</fullName>
    </submittedName>
</protein>
<accession>A0A5J6GEU2</accession>
<evidence type="ECO:0000313" key="7">
    <source>
        <dbReference type="Proteomes" id="UP000325529"/>
    </source>
</evidence>
<feature type="domain" description="NADPH-dependent reductive aminase-like C-terminal" evidence="5">
    <location>
        <begin position="184"/>
        <end position="309"/>
    </location>
</feature>
<dbReference type="InterPro" id="IPR048666">
    <property type="entry name" value="RedAm-like_C"/>
</dbReference>
<dbReference type="PIRSF" id="PIRSF000103">
    <property type="entry name" value="HIBADH"/>
    <property type="match status" value="1"/>
</dbReference>
<dbReference type="KEGG" id="ska:CP970_13235"/>
<reference evidence="6 7" key="1">
    <citation type="submission" date="2017-09" db="EMBL/GenBank/DDBJ databases">
        <authorList>
            <person name="Lee N."/>
            <person name="Cho B.-K."/>
        </authorList>
    </citation>
    <scope>NUCLEOTIDE SEQUENCE [LARGE SCALE GENOMIC DNA]</scope>
    <source>
        <strain evidence="6 7">ATCC 12853</strain>
    </source>
</reference>